<dbReference type="Proteomes" id="UP000649617">
    <property type="component" value="Unassembled WGS sequence"/>
</dbReference>
<organism evidence="1 2">
    <name type="scientific">Symbiodinium pilosum</name>
    <name type="common">Dinoflagellate</name>
    <dbReference type="NCBI Taxonomy" id="2952"/>
    <lineage>
        <taxon>Eukaryota</taxon>
        <taxon>Sar</taxon>
        <taxon>Alveolata</taxon>
        <taxon>Dinophyceae</taxon>
        <taxon>Suessiales</taxon>
        <taxon>Symbiodiniaceae</taxon>
        <taxon>Symbiodinium</taxon>
    </lineage>
</organism>
<keyword evidence="2" id="KW-1185">Reference proteome</keyword>
<sequence>MSRFDSCYDGYGLKEKTQLFWEQKPKQMWKNMNRKVQVNLKVQETESQRRDERTKSVLFWMQVTTKKRLRVQSSRPWE</sequence>
<feature type="non-terminal residue" evidence="1">
    <location>
        <position position="78"/>
    </location>
</feature>
<protein>
    <submittedName>
        <fullName evidence="1">Uncharacterized protein</fullName>
    </submittedName>
</protein>
<proteinExistence type="predicted"/>
<evidence type="ECO:0000313" key="2">
    <source>
        <dbReference type="Proteomes" id="UP000649617"/>
    </source>
</evidence>
<reference evidence="1" key="1">
    <citation type="submission" date="2021-02" db="EMBL/GenBank/DDBJ databases">
        <authorList>
            <person name="Dougan E. K."/>
            <person name="Rhodes N."/>
            <person name="Thang M."/>
            <person name="Chan C."/>
        </authorList>
    </citation>
    <scope>NUCLEOTIDE SEQUENCE</scope>
</reference>
<comment type="caution">
    <text evidence="1">The sequence shown here is derived from an EMBL/GenBank/DDBJ whole genome shotgun (WGS) entry which is preliminary data.</text>
</comment>
<name>A0A812IU02_SYMPI</name>
<dbReference type="EMBL" id="CAJNIZ010001271">
    <property type="protein sequence ID" value="CAE7187198.1"/>
    <property type="molecule type" value="Genomic_DNA"/>
</dbReference>
<accession>A0A812IU02</accession>
<evidence type="ECO:0000313" key="1">
    <source>
        <dbReference type="EMBL" id="CAE7187198.1"/>
    </source>
</evidence>
<dbReference type="AlphaFoldDB" id="A0A812IU02"/>
<gene>
    <name evidence="1" type="ORF">SPIL2461_LOCUS1326</name>
</gene>